<evidence type="ECO:0000313" key="8">
    <source>
        <dbReference type="Proteomes" id="UP001408356"/>
    </source>
</evidence>
<sequence length="408" mass="45252">MSQPTENQPHPLGLAQRKRQACERCRTQKLRCIRDDKNPANSCYRCADYRAKCITNPPKKAGRPARCQKKDQQQLPTVGIDREAGGHLNTEGVQGLFDDGASWALNDISMDPFALYDYEAAQMNANSMPSSEKPQAGDGEYFYQQTGDLTGVPSSQNETITRPDTVLSTGLQFLHLQQDLTELIIKLKSTPWDITATLKMDVHAEAHDSLAEAAVEHTSFNPVASTFELIYRFDRLLESLGHHTSSSDLSAAADIFAPVNAQVLLNALACYIHVLSVYDCIISYILDEASTSPTVKNFILHTYPKLSIAGFEIQPSRNFFGRLFVRLLESRIAPIEVALGIPDAVRISSGKLEEEKTRATGLFCGKEMKPLLDLLDISVHEESSSGTDGKWLEALRKKMNYLQSCGHD</sequence>
<proteinExistence type="predicted"/>
<keyword evidence="3" id="KW-0238">DNA-binding</keyword>
<dbReference type="SUPFAM" id="SSF57701">
    <property type="entry name" value="Zn2/Cys6 DNA-binding domain"/>
    <property type="match status" value="1"/>
</dbReference>
<dbReference type="EMBL" id="JARVKF010000001">
    <property type="protein sequence ID" value="KAK9426647.1"/>
    <property type="molecule type" value="Genomic_DNA"/>
</dbReference>
<keyword evidence="4" id="KW-0804">Transcription</keyword>
<evidence type="ECO:0000256" key="3">
    <source>
        <dbReference type="ARBA" id="ARBA00023125"/>
    </source>
</evidence>
<dbReference type="PANTHER" id="PTHR31668">
    <property type="entry name" value="GLUCOSE TRANSPORT TRANSCRIPTION REGULATOR RGT1-RELATED-RELATED"/>
    <property type="match status" value="1"/>
</dbReference>
<dbReference type="PROSITE" id="PS50048">
    <property type="entry name" value="ZN2_CY6_FUNGAL_2"/>
    <property type="match status" value="1"/>
</dbReference>
<evidence type="ECO:0000256" key="5">
    <source>
        <dbReference type="ARBA" id="ARBA00023242"/>
    </source>
</evidence>
<evidence type="ECO:0000256" key="4">
    <source>
        <dbReference type="ARBA" id="ARBA00023163"/>
    </source>
</evidence>
<keyword evidence="2" id="KW-0805">Transcription regulation</keyword>
<evidence type="ECO:0000256" key="2">
    <source>
        <dbReference type="ARBA" id="ARBA00023015"/>
    </source>
</evidence>
<evidence type="ECO:0000256" key="1">
    <source>
        <dbReference type="ARBA" id="ARBA00022723"/>
    </source>
</evidence>
<accession>A0ABR2VI74</accession>
<keyword evidence="8" id="KW-1185">Reference proteome</keyword>
<organism evidence="7 8">
    <name type="scientific">Seiridium unicorne</name>
    <dbReference type="NCBI Taxonomy" id="138068"/>
    <lineage>
        <taxon>Eukaryota</taxon>
        <taxon>Fungi</taxon>
        <taxon>Dikarya</taxon>
        <taxon>Ascomycota</taxon>
        <taxon>Pezizomycotina</taxon>
        <taxon>Sordariomycetes</taxon>
        <taxon>Xylariomycetidae</taxon>
        <taxon>Amphisphaeriales</taxon>
        <taxon>Sporocadaceae</taxon>
        <taxon>Seiridium</taxon>
    </lineage>
</organism>
<reference evidence="7 8" key="1">
    <citation type="journal article" date="2024" name="J. Plant Pathol.">
        <title>Sequence and assembly of the genome of Seiridium unicorne, isolate CBS 538.82, causal agent of cypress canker disease.</title>
        <authorList>
            <person name="Scali E."/>
            <person name="Rocca G.D."/>
            <person name="Danti R."/>
            <person name="Garbelotto M."/>
            <person name="Barberini S."/>
            <person name="Baroncelli R."/>
            <person name="Emiliani G."/>
        </authorList>
    </citation>
    <scope>NUCLEOTIDE SEQUENCE [LARGE SCALE GENOMIC DNA]</scope>
    <source>
        <strain evidence="7 8">BM-138-508</strain>
    </source>
</reference>
<comment type="caution">
    <text evidence="7">The sequence shown here is derived from an EMBL/GenBank/DDBJ whole genome shotgun (WGS) entry which is preliminary data.</text>
</comment>
<protein>
    <recommendedName>
        <fullName evidence="6">Zn(2)-C6 fungal-type domain-containing protein</fullName>
    </recommendedName>
</protein>
<dbReference type="InterPro" id="IPR050797">
    <property type="entry name" value="Carb_Metab_Trans_Reg"/>
</dbReference>
<evidence type="ECO:0000259" key="6">
    <source>
        <dbReference type="PROSITE" id="PS50048"/>
    </source>
</evidence>
<name>A0ABR2VI74_9PEZI</name>
<dbReference type="InterPro" id="IPR036864">
    <property type="entry name" value="Zn2-C6_fun-type_DNA-bd_sf"/>
</dbReference>
<dbReference type="Proteomes" id="UP001408356">
    <property type="component" value="Unassembled WGS sequence"/>
</dbReference>
<dbReference type="Gene3D" id="4.10.240.10">
    <property type="entry name" value="Zn(2)-C6 fungal-type DNA-binding domain"/>
    <property type="match status" value="1"/>
</dbReference>
<dbReference type="PANTHER" id="PTHR31668:SF26">
    <property type="entry name" value="GLUCOSE TRANSPORT TRANSCRIPTION REGULATOR RGT1-RELATED"/>
    <property type="match status" value="1"/>
</dbReference>
<dbReference type="CDD" id="cd00067">
    <property type="entry name" value="GAL4"/>
    <property type="match status" value="1"/>
</dbReference>
<keyword evidence="1" id="KW-0479">Metal-binding</keyword>
<keyword evidence="5" id="KW-0539">Nucleus</keyword>
<evidence type="ECO:0000313" key="7">
    <source>
        <dbReference type="EMBL" id="KAK9426647.1"/>
    </source>
</evidence>
<gene>
    <name evidence="7" type="ORF">SUNI508_00174</name>
</gene>
<dbReference type="PROSITE" id="PS00463">
    <property type="entry name" value="ZN2_CY6_FUNGAL_1"/>
    <property type="match status" value="1"/>
</dbReference>
<dbReference type="InterPro" id="IPR001138">
    <property type="entry name" value="Zn2Cys6_DnaBD"/>
</dbReference>
<feature type="domain" description="Zn(2)-C6 fungal-type" evidence="6">
    <location>
        <begin position="21"/>
        <end position="55"/>
    </location>
</feature>